<comment type="function">
    <text evidence="10">Catalytic component of the signal peptidase complex (SPC) which catalyzes the cleavage of N-terminal signal sequences from nascent proteins as they are translocated into the lumen of the endoplasmic reticulum. Specifically cleaves N-terminal signal peptides that contain a hydrophobic alpha-helix (h-region) shorter than 18-20 amino acids.</text>
</comment>
<dbReference type="PANTHER" id="PTHR10806:SF6">
    <property type="entry name" value="SIGNAL PEPTIDASE COMPLEX CATALYTIC SUBUNIT SEC11"/>
    <property type="match status" value="1"/>
</dbReference>
<dbReference type="STRING" id="446471.Xcel_2832"/>
<accession>D1BYH4</accession>
<keyword evidence="5" id="KW-0256">Endoplasmic reticulum</keyword>
<feature type="domain" description="Peptidase S26" evidence="14">
    <location>
        <begin position="29"/>
        <end position="91"/>
    </location>
</feature>
<dbReference type="SUPFAM" id="SSF51306">
    <property type="entry name" value="LexA/Signal peptidase"/>
    <property type="match status" value="1"/>
</dbReference>
<evidence type="ECO:0000259" key="14">
    <source>
        <dbReference type="Pfam" id="PF10502"/>
    </source>
</evidence>
<keyword evidence="3 13" id="KW-0812">Transmembrane</keyword>
<evidence type="ECO:0000313" key="16">
    <source>
        <dbReference type="Proteomes" id="UP000002255"/>
    </source>
</evidence>
<dbReference type="Proteomes" id="UP000002255">
    <property type="component" value="Chromosome"/>
</dbReference>
<dbReference type="KEGG" id="xce:Xcel_2832"/>
<feature type="region of interest" description="Disordered" evidence="12">
    <location>
        <begin position="184"/>
        <end position="209"/>
    </location>
</feature>
<evidence type="ECO:0000256" key="1">
    <source>
        <dbReference type="ARBA" id="ARBA00004648"/>
    </source>
</evidence>
<evidence type="ECO:0000256" key="4">
    <source>
        <dbReference type="ARBA" id="ARBA00022801"/>
    </source>
</evidence>
<dbReference type="Gene3D" id="2.10.109.10">
    <property type="entry name" value="Umud Fragment, subunit A"/>
    <property type="match status" value="1"/>
</dbReference>
<evidence type="ECO:0000256" key="3">
    <source>
        <dbReference type="ARBA" id="ARBA00022692"/>
    </source>
</evidence>
<evidence type="ECO:0000256" key="11">
    <source>
        <dbReference type="NCBIfam" id="TIGR02228"/>
    </source>
</evidence>
<evidence type="ECO:0000256" key="10">
    <source>
        <dbReference type="ARBA" id="ARBA00045533"/>
    </source>
</evidence>
<sequence>MAQPTPYPPHRPARHRPALGSVALTLLMVTLLGLLAAVMVAPRLVGAVPLAVPSNSMQPALAYGDLVMVQPVEPEQVRVGDVIVFRRESGAEVVTHRVVDIVEWEGEVVELQTQGDAAADRDAPITRDQLEGRVAYSVPLIGRLAQQPWLLALVVAVGVVLAGTTALALFAPRAREARALATSRVPASSVPASHTPASHTPVARVSAAPMPRCRRADVGEAR</sequence>
<dbReference type="Pfam" id="PF10502">
    <property type="entry name" value="Peptidase_S26"/>
    <property type="match status" value="1"/>
</dbReference>
<keyword evidence="4" id="KW-0378">Hydrolase</keyword>
<dbReference type="InterPro" id="IPR019533">
    <property type="entry name" value="Peptidase_S26"/>
</dbReference>
<dbReference type="InterPro" id="IPR001733">
    <property type="entry name" value="Peptidase_S26B"/>
</dbReference>
<dbReference type="EC" id="3.4.21.89" evidence="11"/>
<dbReference type="GO" id="GO:0006465">
    <property type="term" value="P:signal peptide processing"/>
    <property type="evidence" value="ECO:0007669"/>
    <property type="project" value="UniProtKB-UniRule"/>
</dbReference>
<dbReference type="PROSITE" id="PS00501">
    <property type="entry name" value="SPASE_I_1"/>
    <property type="match status" value="1"/>
</dbReference>
<keyword evidence="8 13" id="KW-0472">Membrane</keyword>
<protein>
    <recommendedName>
        <fullName evidence="9 11">Signal peptidase I</fullName>
        <ecNumber evidence="11">3.4.21.89</ecNumber>
    </recommendedName>
</protein>
<dbReference type="GO" id="GO:0004252">
    <property type="term" value="F:serine-type endopeptidase activity"/>
    <property type="evidence" value="ECO:0007669"/>
    <property type="project" value="UniProtKB-UniRule"/>
</dbReference>
<evidence type="ECO:0000313" key="15">
    <source>
        <dbReference type="EMBL" id="ACZ31846.1"/>
    </source>
</evidence>
<keyword evidence="6" id="KW-0735">Signal-anchor</keyword>
<dbReference type="GO" id="GO:0016020">
    <property type="term" value="C:membrane"/>
    <property type="evidence" value="ECO:0007669"/>
    <property type="project" value="UniProtKB-UniRule"/>
</dbReference>
<proteinExistence type="predicted"/>
<reference evidence="16" key="1">
    <citation type="submission" date="2009-11" db="EMBL/GenBank/DDBJ databases">
        <title>The complete chromosome of Xylanimonas cellulosilytica DSM 15894.</title>
        <authorList>
            <consortium name="US DOE Joint Genome Institute (JGI-PGF)"/>
            <person name="Lucas S."/>
            <person name="Copeland A."/>
            <person name="Lapidus A."/>
            <person name="Glavina del Rio T."/>
            <person name="Dalin E."/>
            <person name="Tice H."/>
            <person name="Bruce D."/>
            <person name="Goodwin L."/>
            <person name="Pitluck S."/>
            <person name="Kyrpides N."/>
            <person name="Mavromatis K."/>
            <person name="Ivanova N."/>
            <person name="Mikhailova N."/>
            <person name="Foster B."/>
            <person name="Clum A."/>
            <person name="Brettin T."/>
            <person name="Detter J.C."/>
            <person name="Han C."/>
            <person name="Larimer F."/>
            <person name="Land M."/>
            <person name="Hauser L."/>
            <person name="Markowitz V."/>
            <person name="Cheng J.F."/>
            <person name="Hugenholtz P."/>
            <person name="Woyke T."/>
            <person name="Wu D."/>
            <person name="Gehrich-Schroeter G."/>
            <person name="Schneider S."/>
            <person name="Pukall S.R."/>
            <person name="Klenk H.P."/>
            <person name="Eisen J.A."/>
        </authorList>
    </citation>
    <scope>NUCLEOTIDE SEQUENCE [LARGE SCALE GENOMIC DNA]</scope>
    <source>
        <strain evidence="16">DSM 15894 / CECT 5975 / LMG 20990 / XIL07</strain>
    </source>
</reference>
<gene>
    <name evidence="15" type="ordered locus">Xcel_2832</name>
</gene>
<dbReference type="EMBL" id="CP001821">
    <property type="protein sequence ID" value="ACZ31846.1"/>
    <property type="molecule type" value="Genomic_DNA"/>
</dbReference>
<evidence type="ECO:0000256" key="8">
    <source>
        <dbReference type="ARBA" id="ARBA00023136"/>
    </source>
</evidence>
<keyword evidence="7 13" id="KW-1133">Transmembrane helix</keyword>
<dbReference type="NCBIfam" id="TIGR02228">
    <property type="entry name" value="sigpep_I_arch"/>
    <property type="match status" value="1"/>
</dbReference>
<evidence type="ECO:0000256" key="12">
    <source>
        <dbReference type="SAM" id="MobiDB-lite"/>
    </source>
</evidence>
<dbReference type="RefSeq" id="WP_012879588.1">
    <property type="nucleotide sequence ID" value="NC_013530.1"/>
</dbReference>
<feature type="transmembrane region" description="Helical" evidence="13">
    <location>
        <begin position="149"/>
        <end position="170"/>
    </location>
</feature>
<dbReference type="eggNOG" id="COG0681">
    <property type="taxonomic scope" value="Bacteria"/>
</dbReference>
<evidence type="ECO:0000256" key="13">
    <source>
        <dbReference type="SAM" id="Phobius"/>
    </source>
</evidence>
<dbReference type="GO" id="GO:0009003">
    <property type="term" value="F:signal peptidase activity"/>
    <property type="evidence" value="ECO:0007669"/>
    <property type="project" value="UniProtKB-EC"/>
</dbReference>
<dbReference type="HOGENOM" id="CLU_1244947_0_0_11"/>
<dbReference type="AlphaFoldDB" id="D1BYH4"/>
<keyword evidence="16" id="KW-1185">Reference proteome</keyword>
<evidence type="ECO:0000256" key="9">
    <source>
        <dbReference type="ARBA" id="ARBA00033305"/>
    </source>
</evidence>
<evidence type="ECO:0000256" key="7">
    <source>
        <dbReference type="ARBA" id="ARBA00022989"/>
    </source>
</evidence>
<keyword evidence="2" id="KW-0645">Protease</keyword>
<organism evidence="15 16">
    <name type="scientific">Xylanimonas cellulosilytica (strain DSM 15894 / JCM 12276 / CECT 5975 / KCTC 9989 / LMG 20990 / NBRC 107835 / XIL07)</name>
    <dbReference type="NCBI Taxonomy" id="446471"/>
    <lineage>
        <taxon>Bacteria</taxon>
        <taxon>Bacillati</taxon>
        <taxon>Actinomycetota</taxon>
        <taxon>Actinomycetes</taxon>
        <taxon>Micrococcales</taxon>
        <taxon>Promicromonosporaceae</taxon>
        <taxon>Xylanimonas</taxon>
    </lineage>
</organism>
<evidence type="ECO:0000256" key="5">
    <source>
        <dbReference type="ARBA" id="ARBA00022824"/>
    </source>
</evidence>
<dbReference type="InterPro" id="IPR036286">
    <property type="entry name" value="LexA/Signal_pep-like_sf"/>
</dbReference>
<reference evidence="15 16" key="2">
    <citation type="journal article" date="2010" name="Stand. Genomic Sci.">
        <title>Complete genome sequence of Xylanimonas cellulosilytica type strain (XIL07).</title>
        <authorList>
            <person name="Foster B."/>
            <person name="Pukall R."/>
            <person name="Abt B."/>
            <person name="Nolan M."/>
            <person name="Glavina Del Rio T."/>
            <person name="Chen F."/>
            <person name="Lucas S."/>
            <person name="Tice H."/>
            <person name="Pitluck S."/>
            <person name="Cheng J.-F."/>
            <person name="Chertkov O."/>
            <person name="Brettin T."/>
            <person name="Han C."/>
            <person name="Detter J.C."/>
            <person name="Bruce D."/>
            <person name="Goodwin L."/>
            <person name="Ivanova N."/>
            <person name="Mavromatis K."/>
            <person name="Pati A."/>
            <person name="Mikhailova N."/>
            <person name="Chen A."/>
            <person name="Palaniappan K."/>
            <person name="Land M."/>
            <person name="Hauser L."/>
            <person name="Chang Y.-J."/>
            <person name="Jeffries C.D."/>
            <person name="Chain P."/>
            <person name="Rohde M."/>
            <person name="Goeker M."/>
            <person name="Bristow J."/>
            <person name="Eisen J.A."/>
            <person name="Markowitz V."/>
            <person name="Hugenholtz P."/>
            <person name="Kyrpides N.C."/>
            <person name="Klenk H.-P."/>
            <person name="Lapidus A."/>
        </authorList>
    </citation>
    <scope>NUCLEOTIDE SEQUENCE [LARGE SCALE GENOMIC DNA]</scope>
    <source>
        <strain evidence="16">DSM 15894 / CECT 5975 / LMG 20990 / XIL07</strain>
    </source>
</reference>
<name>D1BYH4_XYLCX</name>
<dbReference type="MEROPS" id="S26.011"/>
<dbReference type="OrthoDB" id="3178064at2"/>
<dbReference type="InterPro" id="IPR019756">
    <property type="entry name" value="Pept_S26A_signal_pept_1_Ser-AS"/>
</dbReference>
<evidence type="ECO:0000256" key="6">
    <source>
        <dbReference type="ARBA" id="ARBA00022968"/>
    </source>
</evidence>
<comment type="subcellular location">
    <subcellularLocation>
        <location evidence="1">Endoplasmic reticulum membrane</location>
        <topology evidence="1">Single-pass type II membrane protein</topology>
    </subcellularLocation>
</comment>
<dbReference type="PANTHER" id="PTHR10806">
    <property type="entry name" value="SIGNAL PEPTIDASE COMPLEX CATALYTIC SUBUNIT SEC11"/>
    <property type="match status" value="1"/>
</dbReference>
<evidence type="ECO:0000256" key="2">
    <source>
        <dbReference type="ARBA" id="ARBA00022670"/>
    </source>
</evidence>
<dbReference type="CDD" id="cd06530">
    <property type="entry name" value="S26_SPase_I"/>
    <property type="match status" value="1"/>
</dbReference>